<protein>
    <recommendedName>
        <fullName evidence="5">Glutathione peroxidase</fullName>
    </recommendedName>
</protein>
<dbReference type="InterPro" id="IPR036249">
    <property type="entry name" value="Thioredoxin-like_sf"/>
</dbReference>
<dbReference type="PROSITE" id="PS51355">
    <property type="entry name" value="GLUTATHIONE_PEROXID_3"/>
    <property type="match status" value="1"/>
</dbReference>
<comment type="similarity">
    <text evidence="1 5">Belongs to the glutathione peroxidase family.</text>
</comment>
<dbReference type="AlphaFoldDB" id="A0A3M9N3G1"/>
<dbReference type="PANTHER" id="PTHR11592:SF78">
    <property type="entry name" value="GLUTATHIONE PEROXIDASE"/>
    <property type="match status" value="1"/>
</dbReference>
<dbReference type="Proteomes" id="UP000271010">
    <property type="component" value="Unassembled WGS sequence"/>
</dbReference>
<evidence type="ECO:0000256" key="4">
    <source>
        <dbReference type="PIRSR" id="PIRSR000303-1"/>
    </source>
</evidence>
<dbReference type="Gene3D" id="3.40.30.10">
    <property type="entry name" value="Glutaredoxin"/>
    <property type="match status" value="1"/>
</dbReference>
<dbReference type="InterPro" id="IPR013766">
    <property type="entry name" value="Thioredoxin_domain"/>
</dbReference>
<dbReference type="RefSeq" id="WP_123132071.1">
    <property type="nucleotide sequence ID" value="NZ_JBHMAD010000011.1"/>
</dbReference>
<keyword evidence="2 5" id="KW-0575">Peroxidase</keyword>
<evidence type="ECO:0000256" key="3">
    <source>
        <dbReference type="ARBA" id="ARBA00023002"/>
    </source>
</evidence>
<evidence type="ECO:0000256" key="2">
    <source>
        <dbReference type="ARBA" id="ARBA00022559"/>
    </source>
</evidence>
<dbReference type="InterPro" id="IPR000889">
    <property type="entry name" value="Glutathione_peroxidase"/>
</dbReference>
<comment type="caution">
    <text evidence="7">The sequence shown here is derived from an EMBL/GenBank/DDBJ whole genome shotgun (WGS) entry which is preliminary data.</text>
</comment>
<keyword evidence="8" id="KW-1185">Reference proteome</keyword>
<dbReference type="PANTHER" id="PTHR11592">
    <property type="entry name" value="GLUTATHIONE PEROXIDASE"/>
    <property type="match status" value="1"/>
</dbReference>
<dbReference type="GO" id="GO:0004601">
    <property type="term" value="F:peroxidase activity"/>
    <property type="evidence" value="ECO:0007669"/>
    <property type="project" value="UniProtKB-KW"/>
</dbReference>
<evidence type="ECO:0000313" key="7">
    <source>
        <dbReference type="EMBL" id="RNI31935.1"/>
    </source>
</evidence>
<dbReference type="PROSITE" id="PS51352">
    <property type="entry name" value="THIOREDOXIN_2"/>
    <property type="match status" value="1"/>
</dbReference>
<evidence type="ECO:0000313" key="8">
    <source>
        <dbReference type="Proteomes" id="UP000271010"/>
    </source>
</evidence>
<organism evidence="7 8">
    <name type="scientific">Rufibacter immobilis</name>
    <dbReference type="NCBI Taxonomy" id="1348778"/>
    <lineage>
        <taxon>Bacteria</taxon>
        <taxon>Pseudomonadati</taxon>
        <taxon>Bacteroidota</taxon>
        <taxon>Cytophagia</taxon>
        <taxon>Cytophagales</taxon>
        <taxon>Hymenobacteraceae</taxon>
        <taxon>Rufibacter</taxon>
    </lineage>
</organism>
<gene>
    <name evidence="7" type="ORF">EFA69_05345</name>
</gene>
<evidence type="ECO:0000259" key="6">
    <source>
        <dbReference type="PROSITE" id="PS51352"/>
    </source>
</evidence>
<proteinExistence type="inferred from homology"/>
<accession>A0A3M9N3G1</accession>
<dbReference type="OrthoDB" id="9789406at2"/>
<feature type="active site" evidence="4">
    <location>
        <position position="72"/>
    </location>
</feature>
<dbReference type="PRINTS" id="PR01011">
    <property type="entry name" value="GLUTPROXDASE"/>
</dbReference>
<dbReference type="InterPro" id="IPR029759">
    <property type="entry name" value="GPX_AS"/>
</dbReference>
<sequence>MDLRKKIMKWLYPLIMRLSKGTSKGRVLQNEKKASPAQPFYNLSAVLSNGQPLDMGQFKGKKVLLVNTASNCGYTGQYEELQQLHEQHKDQLAIIGFPANDFKEQEKDDDQTISQFCQVNFGVTFPLAKKSVVVKDQNQNPVYRWLTQPNQNGWNGHAPDWNFSKYLLDENGVLTHYFGPAISPLGEEMQQALKK</sequence>
<dbReference type="EMBL" id="RJJE01000003">
    <property type="protein sequence ID" value="RNI31935.1"/>
    <property type="molecule type" value="Genomic_DNA"/>
</dbReference>
<dbReference type="CDD" id="cd00340">
    <property type="entry name" value="GSH_Peroxidase"/>
    <property type="match status" value="1"/>
</dbReference>
<dbReference type="PIRSF" id="PIRSF000303">
    <property type="entry name" value="Glutathion_perox"/>
    <property type="match status" value="1"/>
</dbReference>
<reference evidence="7 8" key="1">
    <citation type="submission" date="2018-11" db="EMBL/GenBank/DDBJ databases">
        <title>Rufibacter latericius sp. nov., isolated from water in Baiyang Lake.</title>
        <authorList>
            <person name="Yang Y."/>
        </authorList>
    </citation>
    <scope>NUCLEOTIDE SEQUENCE [LARGE SCALE GENOMIC DNA]</scope>
    <source>
        <strain evidence="7 8">MCC P1</strain>
    </source>
</reference>
<name>A0A3M9N3G1_9BACT</name>
<dbReference type="Pfam" id="PF00255">
    <property type="entry name" value="GSHPx"/>
    <property type="match status" value="1"/>
</dbReference>
<feature type="domain" description="Thioredoxin" evidence="6">
    <location>
        <begin position="34"/>
        <end position="195"/>
    </location>
</feature>
<dbReference type="SUPFAM" id="SSF52833">
    <property type="entry name" value="Thioredoxin-like"/>
    <property type="match status" value="1"/>
</dbReference>
<dbReference type="PROSITE" id="PS00460">
    <property type="entry name" value="GLUTATHIONE_PEROXID_1"/>
    <property type="match status" value="1"/>
</dbReference>
<keyword evidence="3 5" id="KW-0560">Oxidoreductase</keyword>
<dbReference type="GO" id="GO:0006979">
    <property type="term" value="P:response to oxidative stress"/>
    <property type="evidence" value="ECO:0007669"/>
    <property type="project" value="InterPro"/>
</dbReference>
<evidence type="ECO:0000256" key="5">
    <source>
        <dbReference type="RuleBase" id="RU000499"/>
    </source>
</evidence>
<evidence type="ECO:0000256" key="1">
    <source>
        <dbReference type="ARBA" id="ARBA00006926"/>
    </source>
</evidence>